<dbReference type="PROSITE" id="PS50110">
    <property type="entry name" value="RESPONSE_REGULATORY"/>
    <property type="match status" value="1"/>
</dbReference>
<dbReference type="SMART" id="SM00448">
    <property type="entry name" value="REC"/>
    <property type="match status" value="1"/>
</dbReference>
<dbReference type="InterPro" id="IPR001054">
    <property type="entry name" value="A/G_cyclase"/>
</dbReference>
<dbReference type="InterPro" id="IPR050697">
    <property type="entry name" value="Adenylyl/Guanylyl_Cyclase_3/4"/>
</dbReference>
<dbReference type="SUPFAM" id="SSF52172">
    <property type="entry name" value="CheY-like"/>
    <property type="match status" value="1"/>
</dbReference>
<protein>
    <submittedName>
        <fullName evidence="5">Response regulator</fullName>
    </submittedName>
</protein>
<accession>A0A975K130</accession>
<proteinExistence type="inferred from homology"/>
<dbReference type="EMBL" id="CP046600">
    <property type="protein sequence ID" value="QUR68734.1"/>
    <property type="molecule type" value="Genomic_DNA"/>
</dbReference>
<dbReference type="Gene3D" id="3.30.70.1230">
    <property type="entry name" value="Nucleotide cyclase"/>
    <property type="match status" value="1"/>
</dbReference>
<evidence type="ECO:0000259" key="3">
    <source>
        <dbReference type="PROSITE" id="PS50110"/>
    </source>
</evidence>
<dbReference type="GO" id="GO:0004016">
    <property type="term" value="F:adenylate cyclase activity"/>
    <property type="evidence" value="ECO:0007669"/>
    <property type="project" value="UniProtKB-ARBA"/>
</dbReference>
<organism evidence="5 6">
    <name type="scientific">Mycobacterium spongiae</name>
    <dbReference type="NCBI Taxonomy" id="886343"/>
    <lineage>
        <taxon>Bacteria</taxon>
        <taxon>Bacillati</taxon>
        <taxon>Actinomycetota</taxon>
        <taxon>Actinomycetes</taxon>
        <taxon>Mycobacteriales</taxon>
        <taxon>Mycobacteriaceae</taxon>
        <taxon>Mycobacterium</taxon>
    </lineage>
</organism>
<dbReference type="AlphaFoldDB" id="A0A975K130"/>
<dbReference type="PROSITE" id="PS50125">
    <property type="entry name" value="GUANYLATE_CYCLASE_2"/>
    <property type="match status" value="1"/>
</dbReference>
<gene>
    <name evidence="5" type="ORF">F6B93_18125</name>
</gene>
<dbReference type="GO" id="GO:0009190">
    <property type="term" value="P:cyclic nucleotide biosynthetic process"/>
    <property type="evidence" value="ECO:0007669"/>
    <property type="project" value="InterPro"/>
</dbReference>
<keyword evidence="6" id="KW-1185">Reference proteome</keyword>
<dbReference type="InterPro" id="IPR001789">
    <property type="entry name" value="Sig_transdc_resp-reg_receiver"/>
</dbReference>
<dbReference type="RefSeq" id="WP_211696310.1">
    <property type="nucleotide sequence ID" value="NZ_CP046600.1"/>
</dbReference>
<dbReference type="Pfam" id="PF00211">
    <property type="entry name" value="Guanylate_cyc"/>
    <property type="match status" value="1"/>
</dbReference>
<evidence type="ECO:0000313" key="5">
    <source>
        <dbReference type="EMBL" id="QUR68734.1"/>
    </source>
</evidence>
<evidence type="ECO:0000313" key="6">
    <source>
        <dbReference type="Proteomes" id="UP000682202"/>
    </source>
</evidence>
<comment type="similarity">
    <text evidence="1">Belongs to the adenylyl cyclase class-3 family.</text>
</comment>
<dbReference type="CDD" id="cd07302">
    <property type="entry name" value="CHD"/>
    <property type="match status" value="1"/>
</dbReference>
<dbReference type="Pfam" id="PF00072">
    <property type="entry name" value="Response_reg"/>
    <property type="match status" value="1"/>
</dbReference>
<dbReference type="SUPFAM" id="SSF55073">
    <property type="entry name" value="Nucleotide cyclase"/>
    <property type="match status" value="1"/>
</dbReference>
<evidence type="ECO:0000256" key="1">
    <source>
        <dbReference type="ARBA" id="ARBA00005381"/>
    </source>
</evidence>
<dbReference type="Proteomes" id="UP000682202">
    <property type="component" value="Chromosome"/>
</dbReference>
<dbReference type="InterPro" id="IPR029787">
    <property type="entry name" value="Nucleotide_cyclase"/>
</dbReference>
<dbReference type="PANTHER" id="PTHR43081:SF1">
    <property type="entry name" value="ADENYLATE CYCLASE, TERMINAL-DIFFERENTIATION SPECIFIC"/>
    <property type="match status" value="1"/>
</dbReference>
<feature type="modified residue" description="4-aspartylphosphate" evidence="2">
    <location>
        <position position="74"/>
    </location>
</feature>
<feature type="domain" description="Guanylate cyclase" evidence="4">
    <location>
        <begin position="197"/>
        <end position="329"/>
    </location>
</feature>
<keyword evidence="2" id="KW-0597">Phosphoprotein</keyword>
<dbReference type="GO" id="GO:0000160">
    <property type="term" value="P:phosphorelay signal transduction system"/>
    <property type="evidence" value="ECO:0007669"/>
    <property type="project" value="InterPro"/>
</dbReference>
<dbReference type="KEGG" id="mspg:F6B93_18125"/>
<feature type="domain" description="Response regulatory" evidence="3">
    <location>
        <begin position="20"/>
        <end position="139"/>
    </location>
</feature>
<dbReference type="SMART" id="SM00044">
    <property type="entry name" value="CYCc"/>
    <property type="match status" value="1"/>
</dbReference>
<sequence>MGNRRQEEVLAIWSDAPAIRLVVVDDEPDVETMFRLRFRREIRSGQLELTFFTNPELALASLQEHSDVEVLITDLNMPEMHGLELLERVQGLNRPLKVIVVTAYGDLSNIRAAMMHGAFDFQVKPFDAKDLKVTIAKAVSLVRELRAGSDAAERAMSLEERNRFIEKTFGRYVSEEVKRVLLSSPEGEGRSERRVVTILMADIRGFSRLVGEHEPETSVAVLNRYFEQASSVILARNGTINEILGDGLLVLFGAPLVDEHAPEHAARAALELQMAMAELNERNRELGLPTLEIGIGIHTGEAVVGTIGSSTRQKYAAVGSHVNLTARIESQTVGGQILISETTARALGADAVLGEPRDVHFKGSSGHVQIVELLGMRGGEEPPSELATQGHDLQELVPPPSATIALIVNSKLDKPHAARVLALSGRAVRVDTELALAPFDDVAIEIDGRSYLAKVQPDSESGRGHVAVFTSVPKIADVESQIAR</sequence>
<reference evidence="5" key="1">
    <citation type="submission" date="2019-12" db="EMBL/GenBank/DDBJ databases">
        <title>Mycobacterium spongiae sp. nov.</title>
        <authorList>
            <person name="Stinear T."/>
        </authorList>
    </citation>
    <scope>NUCLEOTIDE SEQUENCE</scope>
    <source>
        <strain evidence="5">FSD4b-SM</strain>
    </source>
</reference>
<dbReference type="Gene3D" id="3.40.50.2300">
    <property type="match status" value="1"/>
</dbReference>
<dbReference type="InterPro" id="IPR011006">
    <property type="entry name" value="CheY-like_superfamily"/>
</dbReference>
<name>A0A975K130_9MYCO</name>
<dbReference type="PANTHER" id="PTHR43081">
    <property type="entry name" value="ADENYLATE CYCLASE, TERMINAL-DIFFERENTIATION SPECIFIC-RELATED"/>
    <property type="match status" value="1"/>
</dbReference>
<evidence type="ECO:0000259" key="4">
    <source>
        <dbReference type="PROSITE" id="PS50125"/>
    </source>
</evidence>
<evidence type="ECO:0000256" key="2">
    <source>
        <dbReference type="PROSITE-ProRule" id="PRU00169"/>
    </source>
</evidence>